<organism evidence="2 3">
    <name type="scientific">Paenibacillus segetis</name>
    <dbReference type="NCBI Taxonomy" id="1325360"/>
    <lineage>
        <taxon>Bacteria</taxon>
        <taxon>Bacillati</taxon>
        <taxon>Bacillota</taxon>
        <taxon>Bacilli</taxon>
        <taxon>Bacillales</taxon>
        <taxon>Paenibacillaceae</taxon>
        <taxon>Paenibacillus</taxon>
    </lineage>
</organism>
<dbReference type="RefSeq" id="WP_188536616.1">
    <property type="nucleotide sequence ID" value="NZ_BMFT01000001.1"/>
</dbReference>
<dbReference type="InterPro" id="IPR051540">
    <property type="entry name" value="S-2-haloacid_dehalogenase"/>
</dbReference>
<sequence length="235" mass="27880">MSRFEVISLDMFQTLVNVDSRKEQVWKRILQDTYTSELASEYGRTLLEHYYSVATEARRLREFVLTSDIYRGSFERIFAQHHISYDSSVAVEILFQEHRLSKLYEETEDVLKRLIKEFQVCIVSDTDIMMLPEFYKNYSIPLFASEQYQSYKNDQDNRMFKEVIQHYDIEPSKIIHIGDTTSDVIGAKRAGMTTCWINRDQQQWNQDIQPDYIIESLDEIFDIVNNSSIKGRYPC</sequence>
<dbReference type="EMBL" id="BMFT01000001">
    <property type="protein sequence ID" value="GGH16358.1"/>
    <property type="molecule type" value="Genomic_DNA"/>
</dbReference>
<evidence type="ECO:0008006" key="4">
    <source>
        <dbReference type="Google" id="ProtNLM"/>
    </source>
</evidence>
<evidence type="ECO:0000313" key="3">
    <source>
        <dbReference type="Proteomes" id="UP000659344"/>
    </source>
</evidence>
<accession>A0ABQ1Y9A3</accession>
<keyword evidence="3" id="KW-1185">Reference proteome</keyword>
<dbReference type="PRINTS" id="PR00413">
    <property type="entry name" value="HADHALOGNASE"/>
</dbReference>
<comment type="caution">
    <text evidence="2">The sequence shown here is derived from an EMBL/GenBank/DDBJ whole genome shotgun (WGS) entry which is preliminary data.</text>
</comment>
<reference evidence="3" key="1">
    <citation type="journal article" date="2019" name="Int. J. Syst. Evol. Microbiol.">
        <title>The Global Catalogue of Microorganisms (GCM) 10K type strain sequencing project: providing services to taxonomists for standard genome sequencing and annotation.</title>
        <authorList>
            <consortium name="The Broad Institute Genomics Platform"/>
            <consortium name="The Broad Institute Genome Sequencing Center for Infectious Disease"/>
            <person name="Wu L."/>
            <person name="Ma J."/>
        </authorList>
    </citation>
    <scope>NUCLEOTIDE SEQUENCE [LARGE SCALE GENOMIC DNA]</scope>
    <source>
        <strain evidence="3">CGMCC 1.12769</strain>
    </source>
</reference>
<evidence type="ECO:0000313" key="2">
    <source>
        <dbReference type="EMBL" id="GGH16358.1"/>
    </source>
</evidence>
<dbReference type="InterPro" id="IPR006439">
    <property type="entry name" value="HAD-SF_hydro_IA"/>
</dbReference>
<dbReference type="NCBIfam" id="TIGR01549">
    <property type="entry name" value="HAD-SF-IA-v1"/>
    <property type="match status" value="1"/>
</dbReference>
<proteinExistence type="predicted"/>
<evidence type="ECO:0000256" key="1">
    <source>
        <dbReference type="ARBA" id="ARBA00022801"/>
    </source>
</evidence>
<dbReference type="Gene3D" id="1.10.150.240">
    <property type="entry name" value="Putative phosphatase, domain 2"/>
    <property type="match status" value="1"/>
</dbReference>
<name>A0ABQ1Y9A3_9BACL</name>
<dbReference type="PANTHER" id="PTHR43316:SF3">
    <property type="entry name" value="HALOACID DEHALOGENASE, TYPE II (AFU_ORTHOLOGUE AFUA_2G07750)-RELATED"/>
    <property type="match status" value="1"/>
</dbReference>
<dbReference type="Gene3D" id="3.40.50.1000">
    <property type="entry name" value="HAD superfamily/HAD-like"/>
    <property type="match status" value="1"/>
</dbReference>
<protein>
    <recommendedName>
        <fullName evidence="4">Hydrolase of the HAD superfamily</fullName>
    </recommendedName>
</protein>
<dbReference type="InterPro" id="IPR023198">
    <property type="entry name" value="PGP-like_dom2"/>
</dbReference>
<dbReference type="InterPro" id="IPR023214">
    <property type="entry name" value="HAD_sf"/>
</dbReference>
<dbReference type="PANTHER" id="PTHR43316">
    <property type="entry name" value="HYDROLASE, HALOACID DELAHOGENASE-RELATED"/>
    <property type="match status" value="1"/>
</dbReference>
<dbReference type="InterPro" id="IPR036412">
    <property type="entry name" value="HAD-like_sf"/>
</dbReference>
<dbReference type="Pfam" id="PF00702">
    <property type="entry name" value="Hydrolase"/>
    <property type="match status" value="1"/>
</dbReference>
<dbReference type="SUPFAM" id="SSF56784">
    <property type="entry name" value="HAD-like"/>
    <property type="match status" value="1"/>
</dbReference>
<gene>
    <name evidence="2" type="ORF">GCM10008013_11100</name>
</gene>
<dbReference type="Proteomes" id="UP000659344">
    <property type="component" value="Unassembled WGS sequence"/>
</dbReference>
<keyword evidence="1" id="KW-0378">Hydrolase</keyword>